<dbReference type="PANTHER" id="PTHR34536:SF4">
    <property type="entry name" value="BTZ DOMAIN-CONTAINING PROTEIN"/>
    <property type="match status" value="1"/>
</dbReference>
<gene>
    <name evidence="2" type="ORF">POM88_009369</name>
</gene>
<feature type="compositionally biased region" description="Basic and acidic residues" evidence="1">
    <location>
        <begin position="1141"/>
        <end position="1154"/>
    </location>
</feature>
<dbReference type="Proteomes" id="UP001237642">
    <property type="component" value="Unassembled WGS sequence"/>
</dbReference>
<organism evidence="2 3">
    <name type="scientific">Heracleum sosnowskyi</name>
    <dbReference type="NCBI Taxonomy" id="360622"/>
    <lineage>
        <taxon>Eukaryota</taxon>
        <taxon>Viridiplantae</taxon>
        <taxon>Streptophyta</taxon>
        <taxon>Embryophyta</taxon>
        <taxon>Tracheophyta</taxon>
        <taxon>Spermatophyta</taxon>
        <taxon>Magnoliopsida</taxon>
        <taxon>eudicotyledons</taxon>
        <taxon>Gunneridae</taxon>
        <taxon>Pentapetalae</taxon>
        <taxon>asterids</taxon>
        <taxon>campanulids</taxon>
        <taxon>Apiales</taxon>
        <taxon>Apiaceae</taxon>
        <taxon>Apioideae</taxon>
        <taxon>apioid superclade</taxon>
        <taxon>Tordylieae</taxon>
        <taxon>Tordyliinae</taxon>
        <taxon>Heracleum</taxon>
    </lineage>
</organism>
<evidence type="ECO:0000256" key="1">
    <source>
        <dbReference type="SAM" id="MobiDB-lite"/>
    </source>
</evidence>
<comment type="caution">
    <text evidence="2">The sequence shown here is derived from an EMBL/GenBank/DDBJ whole genome shotgun (WGS) entry which is preliminary data.</text>
</comment>
<protein>
    <submittedName>
        <fullName evidence="2">Uncharacterized protein</fullName>
    </submittedName>
</protein>
<keyword evidence="3" id="KW-1185">Reference proteome</keyword>
<reference evidence="2" key="2">
    <citation type="submission" date="2023-05" db="EMBL/GenBank/DDBJ databases">
        <authorList>
            <person name="Schelkunov M.I."/>
        </authorList>
    </citation>
    <scope>NUCLEOTIDE SEQUENCE</scope>
    <source>
        <strain evidence="2">Hsosn_3</strain>
        <tissue evidence="2">Leaf</tissue>
    </source>
</reference>
<dbReference type="PANTHER" id="PTHR34536">
    <property type="entry name" value="DENTIN SIALOPHOSPHOPROTEIN-LIKE PROTEIN"/>
    <property type="match status" value="1"/>
</dbReference>
<dbReference type="AlphaFoldDB" id="A0AAD8JBC8"/>
<sequence length="1252" mass="140354">MSVSGKEEMSNYYATIPIKKRKFPMVRYSPPPPDEISSVSIEGVQNHLVDEKSSSICRESSVLSADTGTGPNEDKKLVLETKREIPTNTSVNLVGVSADLFSGKANAPTIQFDSLDTVDREENVLPSRDQITAGVVKVDLPPNEAHATLAVKKELVNKVDDSCTPELFRTPETVQMLLETKEPNVPTSMIGLNGSDLKQNLDKAHNTSLCLSINQDKCLDECKSSDVKSQVSSPLVQADRLKWDLNTTMDYWEGPGADGDAPEPLFSSEAKKADINSTEPVISSSGVLGDICDAGQQCHGEIDTICMPSLQPSGQYRSDNSLQPGLSTLMIPNSKVEPLASLGKVDSCGVPFHSITAEVLVSAENSSSVGNDTVKSEPYVENIKLDSLENKCNTMGLPELVNKELLERCSLKAVNFVTAKPDDVIEPRPIKSEPVLGIQGADVIPCMSVEKVVQPQVNVSSSSPSGLLTCPVLLKSGVATSQFEVSIHREEVPLGTNTTQKTFNLVEHVTENMDFSSHGNEKDEPRADEDMQFSSGPECSKSYRPLDLRGDTLSDKKVKNVSADMLEEDFNESDCKAENKNNIVVSHDSSKDKKHEDSEHTAADVLTQNRKEEKIILNDYDGKLLSAFSHDDGNTAGVPYWSDGYVEDQGETSDDHIKECVDFSQQSGQIISRGIYFHEIDDQFIDRDSSFQESSTIEESEAIKMAINVTQNRSYDLPRSDVPMGHDTNELSDEGINGGQEIKTNVSQMKDVKLKGINKLEEVDPNLLKPDSSITVNDAATASNSGGNQSRIINLPQGSNLMSPCMPRFATDRSLVSTRRERYADEDETIFLQRNRVDDYADGPRRFERDRFQSQPYRNSRFGQIRGRGRGRGFRPRNEWDFDHNSGADIYDSPPNYRVPRHKHASTDGNVQVEDNNYHINQNRGLGRGRGGIRPNRDVLPSFCHPSSRRFSTRVGDVTRTRGIQTVRRFPGNAFSSRCIDENEFRHDEKFTRDFPEDHTGPIFNPSRPTYQRFDNRFARGHKNLSNIPRRGVPRIRSKSPVRYEAHQNGPWSSPERGSPDVRRYARRCGSPYVARTSHDFLDVESERMDQPRSANPDLRSPSNRIVPRNTRTLDNVDPRDRTDDDEFTGPIHSGRFQDLNSDRKGDERRKGGDRCGNIRSFCPPYNADGGNLQFNSDERPRPVRFCTEDGSEFNERGNSRKRDFERRIKIRPGITQTRMRNLDEEEANYRENKQVWHDDAFDDTSRMKRRY</sequence>
<feature type="region of interest" description="Disordered" evidence="1">
    <location>
        <begin position="1082"/>
        <end position="1163"/>
    </location>
</feature>
<evidence type="ECO:0000313" key="2">
    <source>
        <dbReference type="EMBL" id="KAK1399506.1"/>
    </source>
</evidence>
<dbReference type="EMBL" id="JAUIZM010000002">
    <property type="protein sequence ID" value="KAK1399506.1"/>
    <property type="molecule type" value="Genomic_DNA"/>
</dbReference>
<name>A0AAD8JBC8_9APIA</name>
<proteinExistence type="predicted"/>
<reference evidence="2" key="1">
    <citation type="submission" date="2023-02" db="EMBL/GenBank/DDBJ databases">
        <title>Genome of toxic invasive species Heracleum sosnowskyi carries increased number of genes despite the absence of recent whole-genome duplications.</title>
        <authorList>
            <person name="Schelkunov M."/>
            <person name="Shtratnikova V."/>
            <person name="Makarenko M."/>
            <person name="Klepikova A."/>
            <person name="Omelchenko D."/>
            <person name="Novikova G."/>
            <person name="Obukhova E."/>
            <person name="Bogdanov V."/>
            <person name="Penin A."/>
            <person name="Logacheva M."/>
        </authorList>
    </citation>
    <scope>NUCLEOTIDE SEQUENCE</scope>
    <source>
        <strain evidence="2">Hsosn_3</strain>
        <tissue evidence="2">Leaf</tissue>
    </source>
</reference>
<feature type="compositionally biased region" description="Basic and acidic residues" evidence="1">
    <location>
        <begin position="1082"/>
        <end position="1091"/>
    </location>
</feature>
<feature type="region of interest" description="Disordered" evidence="1">
    <location>
        <begin position="512"/>
        <end position="547"/>
    </location>
</feature>
<feature type="compositionally biased region" description="Basic and acidic residues" evidence="1">
    <location>
        <begin position="519"/>
        <end position="529"/>
    </location>
</feature>
<feature type="region of interest" description="Disordered" evidence="1">
    <location>
        <begin position="1024"/>
        <end position="1063"/>
    </location>
</feature>
<accession>A0AAD8JBC8</accession>
<evidence type="ECO:0000313" key="3">
    <source>
        <dbReference type="Proteomes" id="UP001237642"/>
    </source>
</evidence>